<name>A0A2V1IJN0_9BACT</name>
<organism evidence="13 14">
    <name type="scientific">Duncaniella muris</name>
    <dbReference type="NCBI Taxonomy" id="2094150"/>
    <lineage>
        <taxon>Bacteria</taxon>
        <taxon>Pseudomonadati</taxon>
        <taxon>Bacteroidota</taxon>
        <taxon>Bacteroidia</taxon>
        <taxon>Bacteroidales</taxon>
        <taxon>Muribaculaceae</taxon>
        <taxon>Duncaniella</taxon>
    </lineage>
</organism>
<feature type="domain" description="Ribosomal RNA small subunit methyltransferase E methyltransferase" evidence="11">
    <location>
        <begin position="72"/>
        <end position="228"/>
    </location>
</feature>
<dbReference type="GO" id="GO:0070475">
    <property type="term" value="P:rRNA base methylation"/>
    <property type="evidence" value="ECO:0007669"/>
    <property type="project" value="TreeGrafter"/>
</dbReference>
<comment type="caution">
    <text evidence="13">The sequence shown here is derived from an EMBL/GenBank/DDBJ whole genome shotgun (WGS) entry which is preliminary data.</text>
</comment>
<accession>A0A2V1IJN0</accession>
<dbReference type="EC" id="2.1.1.193" evidence="10"/>
<dbReference type="Pfam" id="PF20260">
    <property type="entry name" value="PUA_4"/>
    <property type="match status" value="1"/>
</dbReference>
<evidence type="ECO:0000259" key="12">
    <source>
        <dbReference type="Pfam" id="PF20260"/>
    </source>
</evidence>
<evidence type="ECO:0000313" key="13">
    <source>
        <dbReference type="EMBL" id="PWB01929.1"/>
    </source>
</evidence>
<dbReference type="Gene3D" id="2.40.240.20">
    <property type="entry name" value="Hypothetical PUA domain-like, domain 1"/>
    <property type="match status" value="1"/>
</dbReference>
<evidence type="ECO:0000256" key="1">
    <source>
        <dbReference type="ARBA" id="ARBA00004496"/>
    </source>
</evidence>
<sequence>MIQFFAPDIATSPELPESDSRHAVRVLRMREGDELQVIDGHGNAYRCRLADAHPKHASVEILSVSPMPLPWSQQLAVAVAPTKHLDRMEWLVEKMTEVGVNTIIPLLCDRSERREIKIERLEKIAVAAMKQSLKATLPTVMPMTPLREVAAMMPGAQRLMAYCDPDIPRRDFTQVYRPGLDTLILIGPEGDFSPQEICLALDSGFSPVTLGNNRLRTETAALYALSACHILDQSSPVSGG</sequence>
<dbReference type="CDD" id="cd18084">
    <property type="entry name" value="RsmE-like"/>
    <property type="match status" value="1"/>
</dbReference>
<dbReference type="SUPFAM" id="SSF75217">
    <property type="entry name" value="alpha/beta knot"/>
    <property type="match status" value="1"/>
</dbReference>
<evidence type="ECO:0000256" key="6">
    <source>
        <dbReference type="ARBA" id="ARBA00022679"/>
    </source>
</evidence>
<protein>
    <recommendedName>
        <fullName evidence="10">Ribosomal RNA small subunit methyltransferase E</fullName>
        <ecNumber evidence="10">2.1.1.193</ecNumber>
    </recommendedName>
</protein>
<evidence type="ECO:0000256" key="2">
    <source>
        <dbReference type="ARBA" id="ARBA00005528"/>
    </source>
</evidence>
<dbReference type="NCBIfam" id="TIGR00046">
    <property type="entry name" value="RsmE family RNA methyltransferase"/>
    <property type="match status" value="1"/>
</dbReference>
<dbReference type="GeneID" id="82526342"/>
<dbReference type="InterPro" id="IPR006700">
    <property type="entry name" value="RsmE"/>
</dbReference>
<dbReference type="EMBL" id="PUEC01000017">
    <property type="protein sequence ID" value="PWB01929.1"/>
    <property type="molecule type" value="Genomic_DNA"/>
</dbReference>
<dbReference type="InterPro" id="IPR029026">
    <property type="entry name" value="tRNA_m1G_MTases_N"/>
</dbReference>
<dbReference type="InterPro" id="IPR046886">
    <property type="entry name" value="RsmE_MTase_dom"/>
</dbReference>
<dbReference type="GO" id="GO:0005737">
    <property type="term" value="C:cytoplasm"/>
    <property type="evidence" value="ECO:0007669"/>
    <property type="project" value="UniProtKB-SubCell"/>
</dbReference>
<dbReference type="Gene3D" id="3.40.1280.10">
    <property type="match status" value="1"/>
</dbReference>
<dbReference type="GO" id="GO:0070042">
    <property type="term" value="F:rRNA (uridine-N3-)-methyltransferase activity"/>
    <property type="evidence" value="ECO:0007669"/>
    <property type="project" value="TreeGrafter"/>
</dbReference>
<dbReference type="Pfam" id="PF04452">
    <property type="entry name" value="Methyltrans_RNA"/>
    <property type="match status" value="1"/>
</dbReference>
<comment type="subcellular location">
    <subcellularLocation>
        <location evidence="1 10">Cytoplasm</location>
    </subcellularLocation>
</comment>
<dbReference type="Proteomes" id="UP000244905">
    <property type="component" value="Unassembled WGS sequence"/>
</dbReference>
<dbReference type="InterPro" id="IPR029028">
    <property type="entry name" value="Alpha/beta_knot_MTases"/>
</dbReference>
<dbReference type="RefSeq" id="WP_107032480.1">
    <property type="nucleotide sequence ID" value="NZ_PUEC01000017.1"/>
</dbReference>
<dbReference type="PANTHER" id="PTHR30027">
    <property type="entry name" value="RIBOSOMAL RNA SMALL SUBUNIT METHYLTRANSFERASE E"/>
    <property type="match status" value="1"/>
</dbReference>
<proteinExistence type="inferred from homology"/>
<evidence type="ECO:0000256" key="10">
    <source>
        <dbReference type="PIRNR" id="PIRNR015601"/>
    </source>
</evidence>
<comment type="catalytic activity">
    <reaction evidence="9 10">
        <text>uridine(1498) in 16S rRNA + S-adenosyl-L-methionine = N(3)-methyluridine(1498) in 16S rRNA + S-adenosyl-L-homocysteine + H(+)</text>
        <dbReference type="Rhea" id="RHEA:42920"/>
        <dbReference type="Rhea" id="RHEA-COMP:10283"/>
        <dbReference type="Rhea" id="RHEA-COMP:10284"/>
        <dbReference type="ChEBI" id="CHEBI:15378"/>
        <dbReference type="ChEBI" id="CHEBI:57856"/>
        <dbReference type="ChEBI" id="CHEBI:59789"/>
        <dbReference type="ChEBI" id="CHEBI:65315"/>
        <dbReference type="ChEBI" id="CHEBI:74502"/>
        <dbReference type="EC" id="2.1.1.193"/>
    </reaction>
</comment>
<evidence type="ECO:0000256" key="8">
    <source>
        <dbReference type="ARBA" id="ARBA00025699"/>
    </source>
</evidence>
<comment type="similarity">
    <text evidence="2 10">Belongs to the RNA methyltransferase RsmE family.</text>
</comment>
<reference evidence="14" key="1">
    <citation type="submission" date="2018-02" db="EMBL/GenBank/DDBJ databases">
        <authorList>
            <person name="Clavel T."/>
            <person name="Strowig T."/>
        </authorList>
    </citation>
    <scope>NUCLEOTIDE SEQUENCE [LARGE SCALE GENOMIC DNA]</scope>
    <source>
        <strain evidence="14">DSM 103720</strain>
    </source>
</reference>
<feature type="domain" description="Ribosomal RNA small subunit methyltransferase E PUA-like" evidence="12">
    <location>
        <begin position="15"/>
        <end position="62"/>
    </location>
</feature>
<evidence type="ECO:0000256" key="5">
    <source>
        <dbReference type="ARBA" id="ARBA00022603"/>
    </source>
</evidence>
<keyword evidence="14" id="KW-1185">Reference proteome</keyword>
<dbReference type="AlphaFoldDB" id="A0A2V1IJN0"/>
<keyword evidence="4 10" id="KW-0698">rRNA processing</keyword>
<dbReference type="PIRSF" id="PIRSF015601">
    <property type="entry name" value="MTase_slr0722"/>
    <property type="match status" value="1"/>
</dbReference>
<evidence type="ECO:0000259" key="11">
    <source>
        <dbReference type="Pfam" id="PF04452"/>
    </source>
</evidence>
<keyword evidence="3 10" id="KW-0963">Cytoplasm</keyword>
<evidence type="ECO:0000256" key="4">
    <source>
        <dbReference type="ARBA" id="ARBA00022552"/>
    </source>
</evidence>
<dbReference type="InterPro" id="IPR046887">
    <property type="entry name" value="RsmE_PUA-like"/>
</dbReference>
<keyword evidence="6 10" id="KW-0808">Transferase</keyword>
<comment type="function">
    <text evidence="8 10">Specifically methylates the N3 position of the uracil ring of uridine 1498 (m3U1498) in 16S rRNA. Acts on the fully assembled 30S ribosomal subunit.</text>
</comment>
<evidence type="ECO:0000313" key="14">
    <source>
        <dbReference type="Proteomes" id="UP000244905"/>
    </source>
</evidence>
<evidence type="ECO:0000256" key="7">
    <source>
        <dbReference type="ARBA" id="ARBA00022691"/>
    </source>
</evidence>
<gene>
    <name evidence="13" type="ORF">C5O23_08285</name>
</gene>
<evidence type="ECO:0000256" key="3">
    <source>
        <dbReference type="ARBA" id="ARBA00022490"/>
    </source>
</evidence>
<keyword evidence="5 10" id="KW-0489">Methyltransferase</keyword>
<keyword evidence="7 10" id="KW-0949">S-adenosyl-L-methionine</keyword>
<dbReference type="SUPFAM" id="SSF88697">
    <property type="entry name" value="PUA domain-like"/>
    <property type="match status" value="1"/>
</dbReference>
<evidence type="ECO:0000256" key="9">
    <source>
        <dbReference type="ARBA" id="ARBA00047944"/>
    </source>
</evidence>
<dbReference type="InterPro" id="IPR015947">
    <property type="entry name" value="PUA-like_sf"/>
</dbReference>
<dbReference type="PANTHER" id="PTHR30027:SF3">
    <property type="entry name" value="16S RRNA (URACIL(1498)-N(3))-METHYLTRANSFERASE"/>
    <property type="match status" value="1"/>
</dbReference>